<dbReference type="AlphaFoldDB" id="A0A563DZ20"/>
<comment type="similarity">
    <text evidence="1">Belongs to the SufE family.</text>
</comment>
<organism evidence="3 4">
    <name type="scientific">Leekyejoonella antrihumi</name>
    <dbReference type="NCBI Taxonomy" id="1660198"/>
    <lineage>
        <taxon>Bacteria</taxon>
        <taxon>Bacillati</taxon>
        <taxon>Actinomycetota</taxon>
        <taxon>Actinomycetes</taxon>
        <taxon>Micrococcales</taxon>
        <taxon>Dermacoccaceae</taxon>
        <taxon>Leekyejoonella</taxon>
    </lineage>
</organism>
<dbReference type="EMBL" id="VCQV01000021">
    <property type="protein sequence ID" value="TWP35203.1"/>
    <property type="molecule type" value="Genomic_DNA"/>
</dbReference>
<evidence type="ECO:0000313" key="4">
    <source>
        <dbReference type="Proteomes" id="UP000320244"/>
    </source>
</evidence>
<proteinExistence type="inferred from homology"/>
<dbReference type="Gene3D" id="3.90.1010.10">
    <property type="match status" value="1"/>
</dbReference>
<evidence type="ECO:0000313" key="3">
    <source>
        <dbReference type="EMBL" id="TWP35203.1"/>
    </source>
</evidence>
<dbReference type="SUPFAM" id="SSF82649">
    <property type="entry name" value="SufE/NifU"/>
    <property type="match status" value="1"/>
</dbReference>
<dbReference type="Proteomes" id="UP000320244">
    <property type="component" value="Unassembled WGS sequence"/>
</dbReference>
<name>A0A563DZ20_9MICO</name>
<accession>A0A563DZ20</accession>
<reference evidence="3 4" key="2">
    <citation type="submission" date="2019-08" db="EMBL/GenBank/DDBJ databases">
        <title>Jejuicoccus antrihumi gen. nov., sp. nov., a new member of the family Dermacoccaceae isolated from a cave.</title>
        <authorList>
            <person name="Schumann P."/>
            <person name="Kim I.S."/>
        </authorList>
    </citation>
    <scope>NUCLEOTIDE SEQUENCE [LARGE SCALE GENOMIC DNA]</scope>
    <source>
        <strain evidence="3 4">C5-26</strain>
    </source>
</reference>
<evidence type="ECO:0000259" key="2">
    <source>
        <dbReference type="Pfam" id="PF02657"/>
    </source>
</evidence>
<comment type="caution">
    <text evidence="3">The sequence shown here is derived from an EMBL/GenBank/DDBJ whole genome shotgun (WGS) entry which is preliminary data.</text>
</comment>
<dbReference type="OrthoDB" id="9806335at2"/>
<dbReference type="Pfam" id="PF02657">
    <property type="entry name" value="SufE"/>
    <property type="match status" value="1"/>
</dbReference>
<dbReference type="PANTHER" id="PTHR43597:SF5">
    <property type="entry name" value="SUFE-LIKE PROTEIN 2, CHLOROPLASTIC"/>
    <property type="match status" value="1"/>
</dbReference>
<keyword evidence="4" id="KW-1185">Reference proteome</keyword>
<dbReference type="PANTHER" id="PTHR43597">
    <property type="entry name" value="SULFUR ACCEPTOR PROTEIN CSDE"/>
    <property type="match status" value="1"/>
</dbReference>
<dbReference type="InterPro" id="IPR003808">
    <property type="entry name" value="Fe-S_metab-assoc_dom"/>
</dbReference>
<dbReference type="RefSeq" id="WP_146317804.1">
    <property type="nucleotide sequence ID" value="NZ_VCQV01000021.1"/>
</dbReference>
<evidence type="ECO:0000256" key="1">
    <source>
        <dbReference type="ARBA" id="ARBA00010282"/>
    </source>
</evidence>
<protein>
    <submittedName>
        <fullName evidence="3">SufE family protein</fullName>
    </submittedName>
</protein>
<sequence>MSSQIPESLTELVDDFNELAVPDRLQLLLELSDELPPLPERYEGHLDELERVDECQTPLFLAVEVEPAGDPHGTVRLFFHAPPESPTTRGFAGILHTGLDGQTVDIVLAVPDDVPFSFGLAEAVSPLRLRGMVAMLGRIKRQVRDQVVG</sequence>
<reference evidence="3 4" key="1">
    <citation type="submission" date="2019-05" db="EMBL/GenBank/DDBJ databases">
        <authorList>
            <person name="Lee S.D."/>
        </authorList>
    </citation>
    <scope>NUCLEOTIDE SEQUENCE [LARGE SCALE GENOMIC DNA]</scope>
    <source>
        <strain evidence="3 4">C5-26</strain>
    </source>
</reference>
<feature type="domain" description="Fe-S metabolism associated" evidence="2">
    <location>
        <begin position="14"/>
        <end position="142"/>
    </location>
</feature>
<gene>
    <name evidence="3" type="ORF">FGL98_14850</name>
</gene>